<dbReference type="Pfam" id="PF07167">
    <property type="entry name" value="PhaC_N"/>
    <property type="match status" value="1"/>
</dbReference>
<organism evidence="4 5">
    <name type="scientific">Deefgea piscis</name>
    <dbReference type="NCBI Taxonomy" id="2739061"/>
    <lineage>
        <taxon>Bacteria</taxon>
        <taxon>Pseudomonadati</taxon>
        <taxon>Pseudomonadota</taxon>
        <taxon>Betaproteobacteria</taxon>
        <taxon>Neisseriales</taxon>
        <taxon>Chitinibacteraceae</taxon>
        <taxon>Deefgea</taxon>
    </lineage>
</organism>
<gene>
    <name evidence="4" type="ORF">HQN60_10810</name>
</gene>
<evidence type="ECO:0000256" key="1">
    <source>
        <dbReference type="ARBA" id="ARBA00022679"/>
    </source>
</evidence>
<dbReference type="InterPro" id="IPR051321">
    <property type="entry name" value="PHA/PHB_synthase"/>
</dbReference>
<dbReference type="InterPro" id="IPR010941">
    <property type="entry name" value="PhaC_N"/>
</dbReference>
<dbReference type="PANTHER" id="PTHR36837">
    <property type="entry name" value="POLY(3-HYDROXYALKANOATE) POLYMERASE SUBUNIT PHAC"/>
    <property type="match status" value="1"/>
</dbReference>
<evidence type="ECO:0000256" key="2">
    <source>
        <dbReference type="ARBA" id="ARBA00023315"/>
    </source>
</evidence>
<keyword evidence="4" id="KW-0378">Hydrolase</keyword>
<dbReference type="AlphaFoldDB" id="A0A6M8SSU8"/>
<dbReference type="PANTHER" id="PTHR36837:SF5">
    <property type="entry name" value="POLY-3-HYDROXYBUTYRATE SYNTHASE"/>
    <property type="match status" value="1"/>
</dbReference>
<feature type="domain" description="Poly-beta-hydroxybutyrate polymerase N-terminal" evidence="3">
    <location>
        <begin position="89"/>
        <end position="256"/>
    </location>
</feature>
<reference evidence="4 5" key="1">
    <citation type="submission" date="2020-05" db="EMBL/GenBank/DDBJ databases">
        <title>Complete genome sequence of Deefgea sp. D17.</title>
        <authorList>
            <person name="Bae J.-W."/>
            <person name="Han J.E."/>
        </authorList>
    </citation>
    <scope>NUCLEOTIDE SEQUENCE [LARGE SCALE GENOMIC DNA]</scope>
    <source>
        <strain evidence="4 5">D17</strain>
    </source>
</reference>
<name>A0A6M8SSU8_9NEIS</name>
<dbReference type="KEGG" id="dee:HQN60_10810"/>
<dbReference type="GO" id="GO:0042619">
    <property type="term" value="P:poly-hydroxybutyrate biosynthetic process"/>
    <property type="evidence" value="ECO:0007669"/>
    <property type="project" value="InterPro"/>
</dbReference>
<keyword evidence="5" id="KW-1185">Reference proteome</keyword>
<dbReference type="RefSeq" id="WP_173533651.1">
    <property type="nucleotide sequence ID" value="NZ_CP054143.1"/>
</dbReference>
<proteinExistence type="predicted"/>
<evidence type="ECO:0000313" key="5">
    <source>
        <dbReference type="Proteomes" id="UP000504844"/>
    </source>
</evidence>
<dbReference type="InterPro" id="IPR029058">
    <property type="entry name" value="AB_hydrolase_fold"/>
</dbReference>
<evidence type="ECO:0000259" key="3">
    <source>
        <dbReference type="Pfam" id="PF07167"/>
    </source>
</evidence>
<sequence length="575" mass="64849">MSESSVFTAFLTEQAQRTQVLQRQLQQIFDPFGLLATTRTAQQAWANHPFELADNLHRYAMDGFQLQAALLRRFAGEADVDLVEPQPDDPRFSDPIWSESPFWDSVKEYYLFQTRWMQNSLYATPGLTEGERRKSAFWLRQLLNALAPNNFLLGNPTALNKAITTQGESLWQGWDHFARDVRAGDIALTDLSAFTVGENLATTPGVVVYRNELLEVIHYQSNTPTVHQTPIVLISPWINKYYILDLNPAKSMVKYLVDQGFSVFVTSWKNPDATMAEIGLDDYLTQGIVPMIQVAKEISGSEQVNLVGYCIGGTLVSLYMAWINRLSPAAVPVSSVTLLTTLTDFSCPGDIEVFIDEDGLDAIDAIMERQGYLDGKDMAASFRMLRSNSLIWQYWQSNYLLGEPSTAFDILYWNMDSTRMPKKMHHTYLRELYWHNRMIEPDGLHLAGQGIDLARITQPIYMVSAEEDHIAPWQQTFTLAHRVSAPVRLTLSTSGHIVGIINPPSPQSKRSFRQIAFDQNQNIPAALGQQAPVAGSWWPNWVDWLRGFAGAQIKPKLTSRQHPNLGAAPGTYVLE</sequence>
<keyword evidence="2" id="KW-0012">Acyltransferase</keyword>
<dbReference type="Gene3D" id="3.40.50.1820">
    <property type="entry name" value="alpha/beta hydrolase"/>
    <property type="match status" value="1"/>
</dbReference>
<keyword evidence="1" id="KW-0808">Transferase</keyword>
<evidence type="ECO:0000313" key="4">
    <source>
        <dbReference type="EMBL" id="QKJ67148.1"/>
    </source>
</evidence>
<dbReference type="GO" id="GO:0016787">
    <property type="term" value="F:hydrolase activity"/>
    <property type="evidence" value="ECO:0007669"/>
    <property type="project" value="UniProtKB-KW"/>
</dbReference>
<dbReference type="GO" id="GO:0016746">
    <property type="term" value="F:acyltransferase activity"/>
    <property type="evidence" value="ECO:0007669"/>
    <property type="project" value="UniProtKB-KW"/>
</dbReference>
<dbReference type="EMBL" id="CP054143">
    <property type="protein sequence ID" value="QKJ67148.1"/>
    <property type="molecule type" value="Genomic_DNA"/>
</dbReference>
<dbReference type="Proteomes" id="UP000504844">
    <property type="component" value="Chromosome"/>
</dbReference>
<accession>A0A6M8SSU8</accession>
<dbReference type="SUPFAM" id="SSF53474">
    <property type="entry name" value="alpha/beta-Hydrolases"/>
    <property type="match status" value="1"/>
</dbReference>
<protein>
    <submittedName>
        <fullName evidence="4">Alpha/beta fold hydrolase</fullName>
    </submittedName>
</protein>